<dbReference type="GeneID" id="94335567"/>
<evidence type="ECO:0000313" key="2">
    <source>
        <dbReference type="EMBL" id="KAK2198260.1"/>
    </source>
</evidence>
<dbReference type="RefSeq" id="XP_067805102.1">
    <property type="nucleotide sequence ID" value="XM_067946311.1"/>
</dbReference>
<dbReference type="AlphaFoldDB" id="A0AAD9PNQ6"/>
<dbReference type="KEGG" id="bdw:94335567"/>
<proteinExistence type="predicted"/>
<gene>
    <name evidence="2" type="ORF">BdWA1_001269</name>
</gene>
<name>A0AAD9PNQ6_9APIC</name>
<feature type="compositionally biased region" description="Basic and acidic residues" evidence="1">
    <location>
        <begin position="15"/>
        <end position="31"/>
    </location>
</feature>
<dbReference type="EMBL" id="JALLKP010000001">
    <property type="protein sequence ID" value="KAK2198260.1"/>
    <property type="molecule type" value="Genomic_DNA"/>
</dbReference>
<evidence type="ECO:0000313" key="3">
    <source>
        <dbReference type="Proteomes" id="UP001214638"/>
    </source>
</evidence>
<comment type="caution">
    <text evidence="2">The sequence shown here is derived from an EMBL/GenBank/DDBJ whole genome shotgun (WGS) entry which is preliminary data.</text>
</comment>
<feature type="region of interest" description="Disordered" evidence="1">
    <location>
        <begin position="161"/>
        <end position="185"/>
    </location>
</feature>
<accession>A0AAD9PNQ6</accession>
<protein>
    <submittedName>
        <fullName evidence="2">Uncharacterized protein</fullName>
    </submittedName>
</protein>
<reference evidence="2" key="1">
    <citation type="journal article" date="2023" name="Nat. Microbiol.">
        <title>Babesia duncani multi-omics identifies virulence factors and drug targets.</title>
        <authorList>
            <person name="Singh P."/>
            <person name="Lonardi S."/>
            <person name="Liang Q."/>
            <person name="Vydyam P."/>
            <person name="Khabirova E."/>
            <person name="Fang T."/>
            <person name="Gihaz S."/>
            <person name="Thekkiniath J."/>
            <person name="Munshi M."/>
            <person name="Abel S."/>
            <person name="Ciampossin L."/>
            <person name="Batugedara G."/>
            <person name="Gupta M."/>
            <person name="Lu X.M."/>
            <person name="Lenz T."/>
            <person name="Chakravarty S."/>
            <person name="Cornillot E."/>
            <person name="Hu Y."/>
            <person name="Ma W."/>
            <person name="Gonzalez L.M."/>
            <person name="Sanchez S."/>
            <person name="Estrada K."/>
            <person name="Sanchez-Flores A."/>
            <person name="Montero E."/>
            <person name="Harb O.S."/>
            <person name="Le Roch K.G."/>
            <person name="Mamoun C.B."/>
        </authorList>
    </citation>
    <scope>NUCLEOTIDE SEQUENCE</scope>
    <source>
        <strain evidence="2">WA1</strain>
    </source>
</reference>
<keyword evidence="3" id="KW-1185">Reference proteome</keyword>
<sequence>MAIFDHLNRINSERLSRSRSREAGDKGIKATDHRRHYRGSSVHYPNRCRSHELNTRAEKELPYVFQQAEFIRIAVDIIRKCSAEDILRCFLNDLDKGEAVDISQFPDDKLRKKLRHISKALYLERDDLVYRKPPECKISLVSILEDKLDYLKNKAAMQGPYERRSKNKVEAAKDQQDKKPKPLSKDEAAKLLSLREMHEQGFFVDYDNIHKEFMNRHAIIDVWGKSPEEQLALMRAKESGKVETEQPWRPFDREKDLATPSKMSFKEYKSLQEASKSFKASLDDGRTFTSFM</sequence>
<feature type="region of interest" description="Disordered" evidence="1">
    <location>
        <begin position="15"/>
        <end position="41"/>
    </location>
</feature>
<organism evidence="2 3">
    <name type="scientific">Babesia duncani</name>
    <dbReference type="NCBI Taxonomy" id="323732"/>
    <lineage>
        <taxon>Eukaryota</taxon>
        <taxon>Sar</taxon>
        <taxon>Alveolata</taxon>
        <taxon>Apicomplexa</taxon>
        <taxon>Aconoidasida</taxon>
        <taxon>Piroplasmida</taxon>
        <taxon>Babesiidae</taxon>
        <taxon>Babesia</taxon>
    </lineage>
</organism>
<dbReference type="Proteomes" id="UP001214638">
    <property type="component" value="Unassembled WGS sequence"/>
</dbReference>
<evidence type="ECO:0000256" key="1">
    <source>
        <dbReference type="SAM" id="MobiDB-lite"/>
    </source>
</evidence>